<gene>
    <name evidence="1" type="ORF">BQ4739_LOCUS5609</name>
</gene>
<name>A0A383VI11_TETOB</name>
<accession>A0A383VI11</accession>
<sequence>MAPVFCVGCCFYCCIYCLYYCIYCWRRFASFILNRLFYTATNKLATQVPATKREAPSKAAPPVANKTAAAAFSTVVAAIKRTIAAAEDIFQLPAAVLQANAADHSAALAARAAANAGRPRLTPEERAALLARSRADASAHVSRLGAAEAETGATAEQRIEKARRFAAEQAAQQECDVIEQQMLDMSFEDAFALIIAEHPKLAPK</sequence>
<keyword evidence="2" id="KW-1185">Reference proteome</keyword>
<dbReference type="AlphaFoldDB" id="A0A383VI11"/>
<organism evidence="1 2">
    <name type="scientific">Tetradesmus obliquus</name>
    <name type="common">Green alga</name>
    <name type="synonym">Acutodesmus obliquus</name>
    <dbReference type="NCBI Taxonomy" id="3088"/>
    <lineage>
        <taxon>Eukaryota</taxon>
        <taxon>Viridiplantae</taxon>
        <taxon>Chlorophyta</taxon>
        <taxon>core chlorophytes</taxon>
        <taxon>Chlorophyceae</taxon>
        <taxon>CS clade</taxon>
        <taxon>Sphaeropleales</taxon>
        <taxon>Scenedesmaceae</taxon>
        <taxon>Tetradesmus</taxon>
    </lineage>
</organism>
<reference evidence="1 2" key="1">
    <citation type="submission" date="2016-10" db="EMBL/GenBank/DDBJ databases">
        <authorList>
            <person name="Cai Z."/>
        </authorList>
    </citation>
    <scope>NUCLEOTIDE SEQUENCE [LARGE SCALE GENOMIC DNA]</scope>
</reference>
<protein>
    <submittedName>
        <fullName evidence="1">Uncharacterized protein</fullName>
    </submittedName>
</protein>
<proteinExistence type="predicted"/>
<dbReference type="EMBL" id="FNXT01000565">
    <property type="protein sequence ID" value="SZX65158.1"/>
    <property type="molecule type" value="Genomic_DNA"/>
</dbReference>
<evidence type="ECO:0000313" key="1">
    <source>
        <dbReference type="EMBL" id="SZX65158.1"/>
    </source>
</evidence>
<dbReference type="Proteomes" id="UP000256970">
    <property type="component" value="Unassembled WGS sequence"/>
</dbReference>
<evidence type="ECO:0000313" key="2">
    <source>
        <dbReference type="Proteomes" id="UP000256970"/>
    </source>
</evidence>